<feature type="region of interest" description="Disordered" evidence="1">
    <location>
        <begin position="300"/>
        <end position="433"/>
    </location>
</feature>
<dbReference type="Proteomes" id="UP000001996">
    <property type="component" value="Unassembled WGS sequence"/>
</dbReference>
<dbReference type="PANTHER" id="PTHR38426">
    <property type="entry name" value="MAINTENANCE OF TELOMERE CAPPING PROTEIN 4"/>
    <property type="match status" value="1"/>
</dbReference>
<dbReference type="EMBL" id="CH981525">
    <property type="protein sequence ID" value="EDK43225.1"/>
    <property type="molecule type" value="Genomic_DNA"/>
</dbReference>
<feature type="region of interest" description="Disordered" evidence="1">
    <location>
        <begin position="500"/>
        <end position="525"/>
    </location>
</feature>
<feature type="region of interest" description="Disordered" evidence="1">
    <location>
        <begin position="1"/>
        <end position="93"/>
    </location>
</feature>
<dbReference type="InParanoid" id="A5DVL7"/>
<dbReference type="OrthoDB" id="4064064at2759"/>
<gene>
    <name evidence="3" type="ORF">LELG_01403</name>
</gene>
<keyword evidence="2" id="KW-0812">Transmembrane</keyword>
<feature type="compositionally biased region" description="Basic and acidic residues" evidence="1">
    <location>
        <begin position="423"/>
        <end position="433"/>
    </location>
</feature>
<feature type="region of interest" description="Disordered" evidence="1">
    <location>
        <begin position="238"/>
        <end position="261"/>
    </location>
</feature>
<dbReference type="PANTHER" id="PTHR38426:SF1">
    <property type="entry name" value="MAINTENANCE OF TELOMERE CAPPING PROTEIN 4"/>
    <property type="match status" value="1"/>
</dbReference>
<feature type="compositionally biased region" description="Polar residues" evidence="1">
    <location>
        <begin position="510"/>
        <end position="525"/>
    </location>
</feature>
<dbReference type="HOGENOM" id="CLU_024520_0_0_1"/>
<dbReference type="FunCoup" id="A5DVL7">
    <property type="interactions" value="17"/>
</dbReference>
<name>A5DVL7_LODEL</name>
<reference evidence="3 4" key="1">
    <citation type="journal article" date="2009" name="Nature">
        <title>Evolution of pathogenicity and sexual reproduction in eight Candida genomes.</title>
        <authorList>
            <person name="Butler G."/>
            <person name="Rasmussen M.D."/>
            <person name="Lin M.F."/>
            <person name="Santos M.A."/>
            <person name="Sakthikumar S."/>
            <person name="Munro C.A."/>
            <person name="Rheinbay E."/>
            <person name="Grabherr M."/>
            <person name="Forche A."/>
            <person name="Reedy J.L."/>
            <person name="Agrafioti I."/>
            <person name="Arnaud M.B."/>
            <person name="Bates S."/>
            <person name="Brown A.J."/>
            <person name="Brunke S."/>
            <person name="Costanzo M.C."/>
            <person name="Fitzpatrick D.A."/>
            <person name="de Groot P.W."/>
            <person name="Harris D."/>
            <person name="Hoyer L.L."/>
            <person name="Hube B."/>
            <person name="Klis F.M."/>
            <person name="Kodira C."/>
            <person name="Lennard N."/>
            <person name="Logue M.E."/>
            <person name="Martin R."/>
            <person name="Neiman A.M."/>
            <person name="Nikolaou E."/>
            <person name="Quail M.A."/>
            <person name="Quinn J."/>
            <person name="Santos M.C."/>
            <person name="Schmitzberger F.F."/>
            <person name="Sherlock G."/>
            <person name="Shah P."/>
            <person name="Silverstein K.A."/>
            <person name="Skrzypek M.S."/>
            <person name="Soll D."/>
            <person name="Staggs R."/>
            <person name="Stansfield I."/>
            <person name="Stumpf M.P."/>
            <person name="Sudbery P.E."/>
            <person name="Srikantha T."/>
            <person name="Zeng Q."/>
            <person name="Berman J."/>
            <person name="Berriman M."/>
            <person name="Heitman J."/>
            <person name="Gow N.A."/>
            <person name="Lorenz M.C."/>
            <person name="Birren B.W."/>
            <person name="Kellis M."/>
            <person name="Cuomo C.A."/>
        </authorList>
    </citation>
    <scope>NUCLEOTIDE SEQUENCE [LARGE SCALE GENOMIC DNA]</scope>
    <source>
        <strain evidence="4">ATCC 11503 / BCRC 21390 / CBS 2605 / JCM 1781 / NBRC 1676 / NRRL YB-4239</strain>
    </source>
</reference>
<dbReference type="VEuPathDB" id="FungiDB:LELG_01403"/>
<proteinExistence type="predicted"/>
<feature type="transmembrane region" description="Helical" evidence="2">
    <location>
        <begin position="685"/>
        <end position="708"/>
    </location>
</feature>
<feature type="compositionally biased region" description="Polar residues" evidence="1">
    <location>
        <begin position="410"/>
        <end position="419"/>
    </location>
</feature>
<evidence type="ECO:0000313" key="4">
    <source>
        <dbReference type="Proteomes" id="UP000001996"/>
    </source>
</evidence>
<evidence type="ECO:0000256" key="2">
    <source>
        <dbReference type="SAM" id="Phobius"/>
    </source>
</evidence>
<accession>A5DVL7</accession>
<keyword evidence="4" id="KW-1185">Reference proteome</keyword>
<evidence type="ECO:0000313" key="3">
    <source>
        <dbReference type="EMBL" id="EDK43225.1"/>
    </source>
</evidence>
<dbReference type="STRING" id="379508.A5DVL7"/>
<sequence>MQRKSQSRGKLHEKNGSSRLSQLRLSNIALQPSAEPQPMLRKRAGTRSSNIIKGREDDTKKKLKSDNSSATREMESESQTSSHEDSSATVLSENTKDLTLDRLTKEDVKKAAELSALFLDTRHILQADFNVVNALPSKDIPANNSNNQTLVRRISRSTITRAEKVKFMIGAKYLYMQRINEWSEANGSNNQHVGVEGVYNPLQILRNRKIRAKYNEYPKPLYAKTIPLACNVFSRHNDPAQYQQQQQQHHTHRLHHHHHHHHHRREWRMVWAIELQELIGDSRWRVTHWHELKDPHGKLWFPPKYDSTDDEQQQQQQQQQLLTKKNKKHRFRQRLHDKLFETSDEDESHHNRSTRTQDLTASESRNELPRRFSHEQPLASDGEINNLTITRSRSPPKRGLRSRVKKFYQGESSSSTNLLSHFKSKDDSAHDMDSAQLAEATIHTPTPDAEDIAAASVDDLQQEDSTTIPVNRMVAPEIRIEESSPDPNVFHVQDVQFQPSRKGDVENQDDSISTAVPQSLANNSSEDLNNYTEIQDQQEQELAKLYNYLTFFGQCCTNRTEYLLTVYPAYLQRLHDQINTLTSDSIQTLLEQMASINDDDLPAYENLYMGFLEETKSILHMANENHSIRIDTLLSTSDRCISEINASLSLDLRKTCERLEALDGSLFNRRMKTDIIHGKANVNNFLYLVLENLIVILLKFVWIVVNIYKGSAFFFRQIWRAIRLFI</sequence>
<dbReference type="eggNOG" id="ENOG502QXZI">
    <property type="taxonomic scope" value="Eukaryota"/>
</dbReference>
<evidence type="ECO:0000256" key="1">
    <source>
        <dbReference type="SAM" id="MobiDB-lite"/>
    </source>
</evidence>
<organism evidence="3 4">
    <name type="scientific">Lodderomyces elongisporus (strain ATCC 11503 / CBS 2605 / JCM 1781 / NBRC 1676 / NRRL YB-4239)</name>
    <name type="common">Yeast</name>
    <name type="synonym">Saccharomyces elongisporus</name>
    <dbReference type="NCBI Taxonomy" id="379508"/>
    <lineage>
        <taxon>Eukaryota</taxon>
        <taxon>Fungi</taxon>
        <taxon>Dikarya</taxon>
        <taxon>Ascomycota</taxon>
        <taxon>Saccharomycotina</taxon>
        <taxon>Pichiomycetes</taxon>
        <taxon>Debaryomycetaceae</taxon>
        <taxon>Candida/Lodderomyces clade</taxon>
        <taxon>Lodderomyces</taxon>
    </lineage>
</organism>
<dbReference type="OMA" id="RTSHWDE"/>
<evidence type="ECO:0008006" key="5">
    <source>
        <dbReference type="Google" id="ProtNLM"/>
    </source>
</evidence>
<feature type="compositionally biased region" description="Polar residues" evidence="1">
    <location>
        <begin position="17"/>
        <end position="30"/>
    </location>
</feature>
<keyword evidence="2" id="KW-1133">Transmembrane helix</keyword>
<feature type="compositionally biased region" description="Polar residues" evidence="1">
    <location>
        <begin position="354"/>
        <end position="363"/>
    </location>
</feature>
<feature type="compositionally biased region" description="Basic residues" evidence="1">
    <location>
        <begin position="394"/>
        <end position="406"/>
    </location>
</feature>
<feature type="compositionally biased region" description="Basic and acidic residues" evidence="1">
    <location>
        <begin position="364"/>
        <end position="374"/>
    </location>
</feature>
<dbReference type="InterPro" id="IPR038769">
    <property type="entry name" value="MTC4"/>
</dbReference>
<feature type="compositionally biased region" description="Basic residues" evidence="1">
    <location>
        <begin position="249"/>
        <end position="261"/>
    </location>
</feature>
<feature type="compositionally biased region" description="Polar residues" evidence="1">
    <location>
        <begin position="383"/>
        <end position="393"/>
    </location>
</feature>
<protein>
    <recommendedName>
        <fullName evidence="5">Maintenance of telomere capping protein 4</fullName>
    </recommendedName>
</protein>
<feature type="compositionally biased region" description="Basic residues" evidence="1">
    <location>
        <begin position="324"/>
        <end position="333"/>
    </location>
</feature>
<dbReference type="AlphaFoldDB" id="A5DVL7"/>
<keyword evidence="2" id="KW-0472">Membrane</keyword>